<evidence type="ECO:0000256" key="2">
    <source>
        <dbReference type="SAM" id="MobiDB-lite"/>
    </source>
</evidence>
<feature type="region of interest" description="Disordered" evidence="2">
    <location>
        <begin position="147"/>
        <end position="166"/>
    </location>
</feature>
<comment type="caution">
    <text evidence="3">The sequence shown here is derived from an EMBL/GenBank/DDBJ whole genome shotgun (WGS) entry which is preliminary data.</text>
</comment>
<dbReference type="Gene3D" id="3.40.50.720">
    <property type="entry name" value="NAD(P)-binding Rossmann-like Domain"/>
    <property type="match status" value="1"/>
</dbReference>
<reference evidence="3 4" key="1">
    <citation type="journal article" date="2015" name="BMC Genomics">
        <title>Gene expression during zombie ant biting behavior reflects the complexity underlying fungal parasitic behavioral manipulation.</title>
        <authorList>
            <person name="de Bekker C."/>
            <person name="Ohm R.A."/>
            <person name="Loreto R.G."/>
            <person name="Sebastian A."/>
            <person name="Albert I."/>
            <person name="Merrow M."/>
            <person name="Brachmann A."/>
            <person name="Hughes D.P."/>
        </authorList>
    </citation>
    <scope>NUCLEOTIDE SEQUENCE [LARGE SCALE GENOMIC DNA]</scope>
    <source>
        <strain evidence="3 4">SC16a</strain>
    </source>
</reference>
<comment type="similarity">
    <text evidence="1">Belongs to the short-chain dehydrogenases/reductases (SDR) family.</text>
</comment>
<dbReference type="InterPro" id="IPR036291">
    <property type="entry name" value="NAD(P)-bd_dom_sf"/>
</dbReference>
<dbReference type="AlphaFoldDB" id="A0A2A9P432"/>
<feature type="compositionally biased region" description="Low complexity" evidence="2">
    <location>
        <begin position="157"/>
        <end position="166"/>
    </location>
</feature>
<dbReference type="PRINTS" id="PR00081">
    <property type="entry name" value="GDHRDH"/>
</dbReference>
<dbReference type="InterPro" id="IPR002347">
    <property type="entry name" value="SDR_fam"/>
</dbReference>
<dbReference type="GO" id="GO:0005737">
    <property type="term" value="C:cytoplasm"/>
    <property type="evidence" value="ECO:0007669"/>
    <property type="project" value="TreeGrafter"/>
</dbReference>
<reference evidence="3 4" key="2">
    <citation type="journal article" date="2017" name="Sci. Rep.">
        <title>Ant-infecting Ophiocordyceps genomes reveal a high diversity of potential behavioral manipulation genes and a possible major role for enterotoxins.</title>
        <authorList>
            <person name="de Bekker C."/>
            <person name="Ohm R.A."/>
            <person name="Evans H.C."/>
            <person name="Brachmann A."/>
            <person name="Hughes D.P."/>
        </authorList>
    </citation>
    <scope>NUCLEOTIDE SEQUENCE [LARGE SCALE GENOMIC DNA]</scope>
    <source>
        <strain evidence="3 4">SC16a</strain>
    </source>
</reference>
<organism evidence="3 4">
    <name type="scientific">Ophiocordyceps unilateralis</name>
    <name type="common">Zombie-ant fungus</name>
    <name type="synonym">Torrubia unilateralis</name>
    <dbReference type="NCBI Taxonomy" id="268505"/>
    <lineage>
        <taxon>Eukaryota</taxon>
        <taxon>Fungi</taxon>
        <taxon>Dikarya</taxon>
        <taxon>Ascomycota</taxon>
        <taxon>Pezizomycotina</taxon>
        <taxon>Sordariomycetes</taxon>
        <taxon>Hypocreomycetidae</taxon>
        <taxon>Hypocreales</taxon>
        <taxon>Ophiocordycipitaceae</taxon>
        <taxon>Ophiocordyceps</taxon>
    </lineage>
</organism>
<dbReference type="InterPro" id="IPR051468">
    <property type="entry name" value="Fungal_SecMetab_SDRs"/>
</dbReference>
<dbReference type="PANTHER" id="PTHR43544">
    <property type="entry name" value="SHORT-CHAIN DEHYDROGENASE/REDUCTASE"/>
    <property type="match status" value="1"/>
</dbReference>
<proteinExistence type="inferred from homology"/>
<keyword evidence="4" id="KW-1185">Reference proteome</keyword>
<evidence type="ECO:0000313" key="3">
    <source>
        <dbReference type="EMBL" id="PFH55751.1"/>
    </source>
</evidence>
<dbReference type="SUPFAM" id="SSF51735">
    <property type="entry name" value="NAD(P)-binding Rossmann-fold domains"/>
    <property type="match status" value="1"/>
</dbReference>
<protein>
    <submittedName>
        <fullName evidence="3">Uncharacterized protein</fullName>
    </submittedName>
</protein>
<evidence type="ECO:0000256" key="1">
    <source>
        <dbReference type="ARBA" id="ARBA00006484"/>
    </source>
</evidence>
<dbReference type="Proteomes" id="UP000037136">
    <property type="component" value="Unassembled WGS sequence"/>
</dbReference>
<dbReference type="OrthoDB" id="5296at2759"/>
<dbReference type="PANTHER" id="PTHR43544:SF12">
    <property type="entry name" value="NAD(P)-BINDING ROSSMANN-FOLD SUPERFAMILY PROTEIN"/>
    <property type="match status" value="1"/>
</dbReference>
<gene>
    <name evidence="3" type="ORF">XA68_17688</name>
</gene>
<feature type="compositionally biased region" description="Basic and acidic residues" evidence="2">
    <location>
        <begin position="147"/>
        <end position="156"/>
    </location>
</feature>
<dbReference type="GO" id="GO:0016491">
    <property type="term" value="F:oxidoreductase activity"/>
    <property type="evidence" value="ECO:0007669"/>
    <property type="project" value="TreeGrafter"/>
</dbReference>
<name>A0A2A9P432_OPHUN</name>
<dbReference type="Pfam" id="PF13561">
    <property type="entry name" value="adh_short_C2"/>
    <property type="match status" value="1"/>
</dbReference>
<sequence>MRAKGWILVSPASRGIGHALTRHLLRTQATHEILATTRSADDSSLRASLLADMPSSAEARLRTVTGCDVTDEDSVRRLAALAVRYFPLSSYRLHLACVLPGLLRVEKALRDVDVDAALQSFRVNAIGPLIMAKHFFPLLPRRIHLEDRLPSPDHDSTTTTTTPDPDAVLPLPPHATFLTVAARVGSTSDNRSGGWFSYRASKAAVFSLARSLDLSLQANCGDAALAIAYHPGTVRTDFTRQFWHSVPEHRLFTPQFAAERLMRLVCGLSPQQRGKCWDWQGLEVPP</sequence>
<dbReference type="EMBL" id="LAZP02000782">
    <property type="protein sequence ID" value="PFH55751.1"/>
    <property type="molecule type" value="Genomic_DNA"/>
</dbReference>
<evidence type="ECO:0000313" key="4">
    <source>
        <dbReference type="Proteomes" id="UP000037136"/>
    </source>
</evidence>
<accession>A0A2A9P432</accession>